<dbReference type="Proteomes" id="UP000245207">
    <property type="component" value="Unassembled WGS sequence"/>
</dbReference>
<name>A0A2U1N3Y1_ARTAN</name>
<dbReference type="Pfam" id="PF00085">
    <property type="entry name" value="Thioredoxin"/>
    <property type="match status" value="1"/>
</dbReference>
<proteinExistence type="predicted"/>
<evidence type="ECO:0000256" key="1">
    <source>
        <dbReference type="ARBA" id="ARBA00023157"/>
    </source>
</evidence>
<dbReference type="PANTHER" id="PTHR46115">
    <property type="entry name" value="THIOREDOXIN-LIKE PROTEIN 1"/>
    <property type="match status" value="1"/>
</dbReference>
<dbReference type="EMBL" id="PKPP01003682">
    <property type="protein sequence ID" value="PWA68212.1"/>
    <property type="molecule type" value="Genomic_DNA"/>
</dbReference>
<dbReference type="AlphaFoldDB" id="A0A2U1N3Y1"/>
<dbReference type="CDD" id="cd02947">
    <property type="entry name" value="TRX_family"/>
    <property type="match status" value="1"/>
</dbReference>
<evidence type="ECO:0000313" key="3">
    <source>
        <dbReference type="EMBL" id="PWA68212.1"/>
    </source>
</evidence>
<sequence length="189" mass="21577">MGRCPCRAIAPIFCDLAAKHDSLMFLTVDVDELTEFSTSWEIKATPTFFFLKDGQQVDRLVGANEEELIKKTEAAELMLTLVSRIRGHGSVPTFVMKKNLKILSKKRNHNLKDKFSRMCLRDVSNRATRSKEEHWVAPSISQGLNDCIESAVILMKFMEVNKTNRLAASELKQRGKYIHVIAGFYMDYD</sequence>
<dbReference type="STRING" id="35608.A0A2U1N3Y1"/>
<protein>
    <submittedName>
        <fullName evidence="3">Thioredoxin H9</fullName>
    </submittedName>
</protein>
<gene>
    <name evidence="3" type="ORF">CTI12_AA310710</name>
</gene>
<feature type="domain" description="Thioredoxin" evidence="2">
    <location>
        <begin position="5"/>
        <end position="71"/>
    </location>
</feature>
<comment type="caution">
    <text evidence="3">The sequence shown here is derived from an EMBL/GenBank/DDBJ whole genome shotgun (WGS) entry which is preliminary data.</text>
</comment>
<keyword evidence="1" id="KW-1015">Disulfide bond</keyword>
<evidence type="ECO:0000313" key="4">
    <source>
        <dbReference type="Proteomes" id="UP000245207"/>
    </source>
</evidence>
<dbReference type="Gene3D" id="3.40.30.10">
    <property type="entry name" value="Glutaredoxin"/>
    <property type="match status" value="1"/>
</dbReference>
<dbReference type="InterPro" id="IPR013766">
    <property type="entry name" value="Thioredoxin_domain"/>
</dbReference>
<accession>A0A2U1N3Y1</accession>
<dbReference type="InterPro" id="IPR036249">
    <property type="entry name" value="Thioredoxin-like_sf"/>
</dbReference>
<evidence type="ECO:0000259" key="2">
    <source>
        <dbReference type="Pfam" id="PF00085"/>
    </source>
</evidence>
<organism evidence="3 4">
    <name type="scientific">Artemisia annua</name>
    <name type="common">Sweet wormwood</name>
    <dbReference type="NCBI Taxonomy" id="35608"/>
    <lineage>
        <taxon>Eukaryota</taxon>
        <taxon>Viridiplantae</taxon>
        <taxon>Streptophyta</taxon>
        <taxon>Embryophyta</taxon>
        <taxon>Tracheophyta</taxon>
        <taxon>Spermatophyta</taxon>
        <taxon>Magnoliopsida</taxon>
        <taxon>eudicotyledons</taxon>
        <taxon>Gunneridae</taxon>
        <taxon>Pentapetalae</taxon>
        <taxon>asterids</taxon>
        <taxon>campanulids</taxon>
        <taxon>Asterales</taxon>
        <taxon>Asteraceae</taxon>
        <taxon>Asteroideae</taxon>
        <taxon>Anthemideae</taxon>
        <taxon>Artemisiinae</taxon>
        <taxon>Artemisia</taxon>
    </lineage>
</organism>
<keyword evidence="4" id="KW-1185">Reference proteome</keyword>
<dbReference type="SUPFAM" id="SSF52833">
    <property type="entry name" value="Thioredoxin-like"/>
    <property type="match status" value="1"/>
</dbReference>
<reference evidence="3 4" key="1">
    <citation type="journal article" date="2018" name="Mol. Plant">
        <title>The genome of Artemisia annua provides insight into the evolution of Asteraceae family and artemisinin biosynthesis.</title>
        <authorList>
            <person name="Shen Q."/>
            <person name="Zhang L."/>
            <person name="Liao Z."/>
            <person name="Wang S."/>
            <person name="Yan T."/>
            <person name="Shi P."/>
            <person name="Liu M."/>
            <person name="Fu X."/>
            <person name="Pan Q."/>
            <person name="Wang Y."/>
            <person name="Lv Z."/>
            <person name="Lu X."/>
            <person name="Zhang F."/>
            <person name="Jiang W."/>
            <person name="Ma Y."/>
            <person name="Chen M."/>
            <person name="Hao X."/>
            <person name="Li L."/>
            <person name="Tang Y."/>
            <person name="Lv G."/>
            <person name="Zhou Y."/>
            <person name="Sun X."/>
            <person name="Brodelius P.E."/>
            <person name="Rose J.K.C."/>
            <person name="Tang K."/>
        </authorList>
    </citation>
    <scope>NUCLEOTIDE SEQUENCE [LARGE SCALE GENOMIC DNA]</scope>
    <source>
        <strain evidence="4">cv. Huhao1</strain>
        <tissue evidence="3">Leaf</tissue>
    </source>
</reference>
<dbReference type="OrthoDB" id="2121326at2759"/>